<dbReference type="Proteomes" id="UP001528823">
    <property type="component" value="Unassembled WGS sequence"/>
</dbReference>
<accession>A0ABT5UG42</accession>
<feature type="domain" description="Helicase C-terminal" evidence="2">
    <location>
        <begin position="234"/>
        <end position="382"/>
    </location>
</feature>
<dbReference type="RefSeq" id="WP_274691632.1">
    <property type="nucleotide sequence ID" value="NZ_JAPMOU010000059.1"/>
</dbReference>
<keyword evidence="4" id="KW-1185">Reference proteome</keyword>
<dbReference type="Gene3D" id="3.40.50.300">
    <property type="entry name" value="P-loop containing nucleotide triphosphate hydrolases"/>
    <property type="match status" value="2"/>
</dbReference>
<keyword evidence="3" id="KW-0067">ATP-binding</keyword>
<feature type="domain" description="Helicase ATP-binding" evidence="1">
    <location>
        <begin position="16"/>
        <end position="176"/>
    </location>
</feature>
<dbReference type="PANTHER" id="PTHR47396:SF1">
    <property type="entry name" value="ATP-DEPENDENT HELICASE IRC3-RELATED"/>
    <property type="match status" value="1"/>
</dbReference>
<gene>
    <name evidence="3" type="ORF">ORQ98_25485</name>
</gene>
<evidence type="ECO:0000259" key="2">
    <source>
        <dbReference type="PROSITE" id="PS51194"/>
    </source>
</evidence>
<dbReference type="SMART" id="SM00487">
    <property type="entry name" value="DEXDc"/>
    <property type="match status" value="1"/>
</dbReference>
<dbReference type="EMBL" id="JAPMOU010000059">
    <property type="protein sequence ID" value="MDE1465323.1"/>
    <property type="molecule type" value="Genomic_DNA"/>
</dbReference>
<keyword evidence="3" id="KW-0547">Nucleotide-binding</keyword>
<dbReference type="InterPro" id="IPR014001">
    <property type="entry name" value="Helicase_ATP-bd"/>
</dbReference>
<protein>
    <submittedName>
        <fullName evidence="3">DEAD/DEAH box helicase</fullName>
    </submittedName>
</protein>
<dbReference type="InterPro" id="IPR050742">
    <property type="entry name" value="Helicase_Restrict-Modif_Enz"/>
</dbReference>
<dbReference type="InterPro" id="IPR001650">
    <property type="entry name" value="Helicase_C-like"/>
</dbReference>
<comment type="caution">
    <text evidence="3">The sequence shown here is derived from an EMBL/GenBank/DDBJ whole genome shotgun (WGS) entry which is preliminary data.</text>
</comment>
<dbReference type="GO" id="GO:0004386">
    <property type="term" value="F:helicase activity"/>
    <property type="evidence" value="ECO:0007669"/>
    <property type="project" value="UniProtKB-KW"/>
</dbReference>
<dbReference type="InterPro" id="IPR006935">
    <property type="entry name" value="Helicase/UvrB_N"/>
</dbReference>
<dbReference type="Pfam" id="PF04851">
    <property type="entry name" value="ResIII"/>
    <property type="match status" value="1"/>
</dbReference>
<dbReference type="SUPFAM" id="SSF52540">
    <property type="entry name" value="P-loop containing nucleoside triphosphate hydrolases"/>
    <property type="match status" value="1"/>
</dbReference>
<evidence type="ECO:0000259" key="1">
    <source>
        <dbReference type="PROSITE" id="PS51192"/>
    </source>
</evidence>
<dbReference type="PROSITE" id="PS51192">
    <property type="entry name" value="HELICASE_ATP_BIND_1"/>
    <property type="match status" value="1"/>
</dbReference>
<proteinExistence type="predicted"/>
<dbReference type="PANTHER" id="PTHR47396">
    <property type="entry name" value="TYPE I RESTRICTION ENZYME ECOKI R PROTEIN"/>
    <property type="match status" value="1"/>
</dbReference>
<name>A0ABT5UG42_9GAMM</name>
<evidence type="ECO:0000313" key="4">
    <source>
        <dbReference type="Proteomes" id="UP001528823"/>
    </source>
</evidence>
<dbReference type="SMART" id="SM00490">
    <property type="entry name" value="HELICc"/>
    <property type="match status" value="1"/>
</dbReference>
<keyword evidence="3" id="KW-0347">Helicase</keyword>
<sequence>MQLRWYQRESIDAVYKYLNDETGNPLVCVSTGGGKSVIIAKLIEELLSQNPGRRFLVLSHVKEILEQNYSKLKTISPLLDIGIYSASLKRKDTDSQVLFAGIQSVHSKAFDLPPYDFVLVDECHLINAEKDSTMYSKFLAHAKLMNPKLRMVGFSATPYRTKSGVLTEGDNPLFHKIVYETDIQQLIDEGFLSPLVTKGGREKIDLTGVRTQQGDFATKDLEKAVSKNDLTDKALDEICELGADRKSWLIFGVSVNHCLEIEDKLKKRGIHCGVVHGKTPLSERNQLIQDYTTGNLRCLISQGVLTTGFDAPRTDLLVLLRSTKSPGLYMQIMGRGLRISPETGKTNCLVLDYGGNIERHGPIDQVTVTNVAKKKKGQAPIRECPECLLLQPAGRRECEECGHVFEIKEKPKHEIQASKDAVLSSQVEAEWVPVSDVNYFVHTKKGSPNSIRVAYRTGFDFINEWVCPEHDGYAKTKAQTWWVQRVGYDKPLPCNSHEAVKVLQTIQVKTPRAIQVKPDGRFKKIMSYEFS</sequence>
<evidence type="ECO:0000313" key="3">
    <source>
        <dbReference type="EMBL" id="MDE1465323.1"/>
    </source>
</evidence>
<organism evidence="3 4">
    <name type="scientific">Spartinivicinus poritis</name>
    <dbReference type="NCBI Taxonomy" id="2994640"/>
    <lineage>
        <taxon>Bacteria</taxon>
        <taxon>Pseudomonadati</taxon>
        <taxon>Pseudomonadota</taxon>
        <taxon>Gammaproteobacteria</taxon>
        <taxon>Oceanospirillales</taxon>
        <taxon>Zooshikellaceae</taxon>
        <taxon>Spartinivicinus</taxon>
    </lineage>
</organism>
<keyword evidence="3" id="KW-0378">Hydrolase</keyword>
<reference evidence="3 4" key="1">
    <citation type="submission" date="2022-11" db="EMBL/GenBank/DDBJ databases">
        <title>Spartinivicinus poritis sp. nov., isolated from scleractinian coral Porites lutea.</title>
        <authorList>
            <person name="Zhang G."/>
            <person name="Cai L."/>
            <person name="Wei Q."/>
        </authorList>
    </citation>
    <scope>NUCLEOTIDE SEQUENCE [LARGE SCALE GENOMIC DNA]</scope>
    <source>
        <strain evidence="3 4">A2-2</strain>
    </source>
</reference>
<dbReference type="InterPro" id="IPR027417">
    <property type="entry name" value="P-loop_NTPase"/>
</dbReference>
<dbReference type="PROSITE" id="PS51194">
    <property type="entry name" value="HELICASE_CTER"/>
    <property type="match status" value="1"/>
</dbReference>
<dbReference type="Pfam" id="PF00271">
    <property type="entry name" value="Helicase_C"/>
    <property type="match status" value="1"/>
</dbReference>